<dbReference type="PROSITE" id="PS51186">
    <property type="entry name" value="GNAT"/>
    <property type="match status" value="1"/>
</dbReference>
<dbReference type="GO" id="GO:0004042">
    <property type="term" value="F:L-glutamate N-acetyltransferase activity"/>
    <property type="evidence" value="ECO:0007669"/>
    <property type="project" value="InterPro"/>
</dbReference>
<keyword evidence="1 4" id="KW-0808">Transferase</keyword>
<evidence type="ECO:0000256" key="1">
    <source>
        <dbReference type="ARBA" id="ARBA00022679"/>
    </source>
</evidence>
<dbReference type="GO" id="GO:0006526">
    <property type="term" value="P:L-arginine biosynthetic process"/>
    <property type="evidence" value="ECO:0007669"/>
    <property type="project" value="InterPro"/>
</dbReference>
<evidence type="ECO:0000313" key="5">
    <source>
        <dbReference type="Proteomes" id="UP000280960"/>
    </source>
</evidence>
<evidence type="ECO:0000256" key="2">
    <source>
        <dbReference type="ARBA" id="ARBA00023315"/>
    </source>
</evidence>
<dbReference type="InterPro" id="IPR000182">
    <property type="entry name" value="GNAT_dom"/>
</dbReference>
<dbReference type="InterPro" id="IPR010167">
    <property type="entry name" value="NH2A_AcTrfase"/>
</dbReference>
<protein>
    <submittedName>
        <fullName evidence="4">GNAT family N-acetyltransferase</fullName>
    </submittedName>
</protein>
<gene>
    <name evidence="4" type="ORF">D2962_08495</name>
</gene>
<organism evidence="4 5">
    <name type="scientific">Biomaibacter acetigenes</name>
    <dbReference type="NCBI Taxonomy" id="2316383"/>
    <lineage>
        <taxon>Bacteria</taxon>
        <taxon>Bacillati</taxon>
        <taxon>Bacillota</taxon>
        <taxon>Clostridia</taxon>
        <taxon>Thermosediminibacterales</taxon>
        <taxon>Tepidanaerobacteraceae</taxon>
        <taxon>Biomaibacter</taxon>
    </lineage>
</organism>
<dbReference type="Pfam" id="PF13508">
    <property type="entry name" value="Acetyltransf_7"/>
    <property type="match status" value="1"/>
</dbReference>
<dbReference type="SUPFAM" id="SSF55729">
    <property type="entry name" value="Acyl-CoA N-acyltransferases (Nat)"/>
    <property type="match status" value="1"/>
</dbReference>
<reference evidence="4 5" key="1">
    <citation type="submission" date="2018-10" db="EMBL/GenBank/DDBJ databases">
        <authorList>
            <person name="Zhang X."/>
        </authorList>
    </citation>
    <scope>NUCLEOTIDE SEQUENCE [LARGE SCALE GENOMIC DNA]</scope>
    <source>
        <strain evidence="4 5">SK-G1</strain>
    </source>
</reference>
<evidence type="ECO:0000259" key="3">
    <source>
        <dbReference type="PROSITE" id="PS51186"/>
    </source>
</evidence>
<dbReference type="Gene3D" id="3.40.630.30">
    <property type="match status" value="1"/>
</dbReference>
<dbReference type="PANTHER" id="PTHR30602:SF12">
    <property type="entry name" value="AMINO-ACID ACETYLTRANSFERASE NAGS1, CHLOROPLASTIC-RELATED"/>
    <property type="match status" value="1"/>
</dbReference>
<feature type="domain" description="N-acetyltransferase" evidence="3">
    <location>
        <begin position="9"/>
        <end position="150"/>
    </location>
</feature>
<name>A0A3G2R5B9_9FIRM</name>
<evidence type="ECO:0000313" key="4">
    <source>
        <dbReference type="EMBL" id="AYO30656.1"/>
    </source>
</evidence>
<keyword evidence="5" id="KW-1185">Reference proteome</keyword>
<dbReference type="EMBL" id="CP033169">
    <property type="protein sequence ID" value="AYO30656.1"/>
    <property type="molecule type" value="Genomic_DNA"/>
</dbReference>
<dbReference type="KEGG" id="bacg:D2962_08495"/>
<dbReference type="InterPro" id="IPR016181">
    <property type="entry name" value="Acyl_CoA_acyltransferase"/>
</dbReference>
<dbReference type="GO" id="GO:0005737">
    <property type="term" value="C:cytoplasm"/>
    <property type="evidence" value="ECO:0007669"/>
    <property type="project" value="InterPro"/>
</dbReference>
<sequence>MFKGGDVLIFIRKASPADIPRIKEILLKVNLSTDIEDYIDNFMVMEIDGSIVATAGLEVYQDTAILRSVAVMPEFQHQNLGDGLVRAMINFADRRNIRKLFLFTQTARGFFEKIGFKPISRESIDEKCKASKQYRGICPVFSSVMELDVKNSLIIYIVDRKNRRLFLC</sequence>
<dbReference type="AlphaFoldDB" id="A0A3G2R5B9"/>
<keyword evidence="2" id="KW-0012">Acyltransferase</keyword>
<dbReference type="Proteomes" id="UP000280960">
    <property type="component" value="Chromosome"/>
</dbReference>
<dbReference type="PANTHER" id="PTHR30602">
    <property type="entry name" value="AMINO-ACID ACETYLTRANSFERASE"/>
    <property type="match status" value="1"/>
</dbReference>
<proteinExistence type="predicted"/>
<accession>A0A3G2R5B9</accession>